<comment type="caution">
    <text evidence="2">The sequence shown here is derived from an EMBL/GenBank/DDBJ whole genome shotgun (WGS) entry which is preliminary data.</text>
</comment>
<evidence type="ECO:0000313" key="3">
    <source>
        <dbReference type="Proteomes" id="UP000623687"/>
    </source>
</evidence>
<dbReference type="OrthoDB" id="3190489at2759"/>
<dbReference type="RefSeq" id="XP_036626499.1">
    <property type="nucleotide sequence ID" value="XM_036771878.1"/>
</dbReference>
<name>A0A8H7DMG8_PLEOS</name>
<dbReference type="InterPro" id="IPR001810">
    <property type="entry name" value="F-box_dom"/>
</dbReference>
<dbReference type="AlphaFoldDB" id="A0A8H7DMG8"/>
<gene>
    <name evidence="2" type="ORF">PC9H_002236</name>
</gene>
<dbReference type="VEuPathDB" id="FungiDB:PC9H_002236"/>
<dbReference type="PROSITE" id="PS50181">
    <property type="entry name" value="FBOX"/>
    <property type="match status" value="1"/>
</dbReference>
<dbReference type="GeneID" id="59372077"/>
<proteinExistence type="predicted"/>
<sequence length="351" mass="38842">MSLEVLPVELLQAILKQLCPRDLAALSSISRPIYPVAMRELYTSITLNKRKQSRLLAKSLKHRPAKASFVKYLVVGSSITYVFYYHAVANGLLKLRTDSDAVKALPDIVKHLDQLKHFEITADEISSKRLNTVIHALKAEQLTHLTLLTDLQPIGDLVDFIVGRHPNLQELHLSPHALCGDKIPTLALTKLEEFVGPSWCFSRQTVEMPLFQVSIAWSAEAPEAGTEDIIRSLATSCKDSLKVLCCSKPGPCEELVDAITTSFPDLRGLEISSSVIINSPNTVKRLATSLAKMQELIALSFNPSLVLSDQRRGGIDLLQIVDNAKAIRSLSCCGVSWSKVDNRWVHVEKNC</sequence>
<dbReference type="InterPro" id="IPR032675">
    <property type="entry name" value="LRR_dom_sf"/>
</dbReference>
<organism evidence="2 3">
    <name type="scientific">Pleurotus ostreatus</name>
    <name type="common">Oyster mushroom</name>
    <name type="synonym">White-rot fungus</name>
    <dbReference type="NCBI Taxonomy" id="5322"/>
    <lineage>
        <taxon>Eukaryota</taxon>
        <taxon>Fungi</taxon>
        <taxon>Dikarya</taxon>
        <taxon>Basidiomycota</taxon>
        <taxon>Agaricomycotina</taxon>
        <taxon>Agaricomycetes</taxon>
        <taxon>Agaricomycetidae</taxon>
        <taxon>Agaricales</taxon>
        <taxon>Pleurotineae</taxon>
        <taxon>Pleurotaceae</taxon>
        <taxon>Pleurotus</taxon>
    </lineage>
</organism>
<keyword evidence="3" id="KW-1185">Reference proteome</keyword>
<dbReference type="Proteomes" id="UP000623687">
    <property type="component" value="Unassembled WGS sequence"/>
</dbReference>
<dbReference type="SUPFAM" id="SSF81383">
    <property type="entry name" value="F-box domain"/>
    <property type="match status" value="1"/>
</dbReference>
<evidence type="ECO:0000313" key="2">
    <source>
        <dbReference type="EMBL" id="KAF7419645.1"/>
    </source>
</evidence>
<feature type="domain" description="F-box" evidence="1">
    <location>
        <begin position="1"/>
        <end position="45"/>
    </location>
</feature>
<dbReference type="Pfam" id="PF12937">
    <property type="entry name" value="F-box-like"/>
    <property type="match status" value="1"/>
</dbReference>
<dbReference type="SUPFAM" id="SSF52047">
    <property type="entry name" value="RNI-like"/>
    <property type="match status" value="1"/>
</dbReference>
<dbReference type="Gene3D" id="3.80.10.10">
    <property type="entry name" value="Ribonuclease Inhibitor"/>
    <property type="match status" value="1"/>
</dbReference>
<dbReference type="EMBL" id="JACETU010000010">
    <property type="protein sequence ID" value="KAF7419645.1"/>
    <property type="molecule type" value="Genomic_DNA"/>
</dbReference>
<accession>A0A8H7DMG8</accession>
<dbReference type="InterPro" id="IPR036047">
    <property type="entry name" value="F-box-like_dom_sf"/>
</dbReference>
<protein>
    <recommendedName>
        <fullName evidence="1">F-box domain-containing protein</fullName>
    </recommendedName>
</protein>
<evidence type="ECO:0000259" key="1">
    <source>
        <dbReference type="PROSITE" id="PS50181"/>
    </source>
</evidence>
<reference evidence="2" key="1">
    <citation type="submission" date="2019-07" db="EMBL/GenBank/DDBJ databases">
        <authorList>
            <person name="Palmer J.M."/>
        </authorList>
    </citation>
    <scope>NUCLEOTIDE SEQUENCE</scope>
    <source>
        <strain evidence="2">PC9</strain>
    </source>
</reference>